<feature type="transmembrane region" description="Helical" evidence="7">
    <location>
        <begin position="197"/>
        <end position="214"/>
    </location>
</feature>
<evidence type="ECO:0000313" key="8">
    <source>
        <dbReference type="EMBL" id="MDQ9070286.1"/>
    </source>
</evidence>
<evidence type="ECO:0000256" key="4">
    <source>
        <dbReference type="ARBA" id="ARBA00022692"/>
    </source>
</evidence>
<sequence>MQKINLFTIFYVFLKLGLTSFGGPAAHLNIFRRVFVQEKAWLTSHDYQHLIALTQLLPGPSSSQVGIAIGYLKHGYLGSVCAWVGFTLPSALIMLSLAIFDFQFFQFLQQPKSISAIQIIVLTVISFAFWQMLRSFCQFTWQYLLMLLSCALLLFPLDINPFFIIVLSGCIGLLIYRTQSIKTAKIDWKMFKNNKTGLLWLLVFFSTFLALFILKITQANMLNQSIFGFYSAGSMVFGGGHVVLPLLHQEFVETGLIETHRFEMGYAFAQLMPGPLFSFASYLGALLPITASPVVNSVIATVFIFLPSFFLIFACLKYWSLLISNQRIQFIVFAINAAVVGLLLATVIPMGMLSLNSFKDALCAILLFILLKLNISIFISFPLIFVLYFYF</sequence>
<proteinExistence type="inferred from homology"/>
<accession>A0AAW8JC13</accession>
<dbReference type="Proteomes" id="UP001243195">
    <property type="component" value="Unassembled WGS sequence"/>
</dbReference>
<comment type="subcellular location">
    <subcellularLocation>
        <location evidence="1">Cell membrane</location>
        <topology evidence="1">Multi-pass membrane protein</topology>
    </subcellularLocation>
</comment>
<name>A0AAW8JC13_9GAMM</name>
<gene>
    <name evidence="8" type="primary">chrA</name>
    <name evidence="8" type="ORF">RFH51_02230</name>
</gene>
<reference evidence="8" key="1">
    <citation type="submission" date="2023-08" db="EMBL/GenBank/DDBJ databases">
        <title>Emergence of clinically-relevant ST2 carbapenem-resistant Acinetobacter baumannii strains in hospital sewages in Zhejiang, East of China.</title>
        <authorList>
            <person name="Kaichao C."/>
            <person name="Zhang R."/>
        </authorList>
    </citation>
    <scope>NUCLEOTIDE SEQUENCE</scope>
    <source>
        <strain evidence="8">M-SY-60</strain>
    </source>
</reference>
<dbReference type="RefSeq" id="WP_308955865.1">
    <property type="nucleotide sequence ID" value="NZ_JAVICY010000009.1"/>
</dbReference>
<dbReference type="InterPro" id="IPR003370">
    <property type="entry name" value="Chromate_transpt"/>
</dbReference>
<dbReference type="GO" id="GO:0005886">
    <property type="term" value="C:plasma membrane"/>
    <property type="evidence" value="ECO:0007669"/>
    <property type="project" value="UniProtKB-SubCell"/>
</dbReference>
<comment type="similarity">
    <text evidence="2">Belongs to the chromate ion transporter (CHR) (TC 2.A.51) family.</text>
</comment>
<keyword evidence="4 7" id="KW-0812">Transmembrane</keyword>
<feature type="transmembrane region" description="Helical" evidence="7">
    <location>
        <begin position="145"/>
        <end position="176"/>
    </location>
</feature>
<evidence type="ECO:0000256" key="6">
    <source>
        <dbReference type="ARBA" id="ARBA00023136"/>
    </source>
</evidence>
<keyword evidence="5 7" id="KW-1133">Transmembrane helix</keyword>
<evidence type="ECO:0000256" key="7">
    <source>
        <dbReference type="SAM" id="Phobius"/>
    </source>
</evidence>
<dbReference type="InterPro" id="IPR014047">
    <property type="entry name" value="Chr_Tranpt_l_chain"/>
</dbReference>
<dbReference type="PANTHER" id="PTHR33567">
    <property type="entry name" value="CHROMATE ION TRANSPORTER (EUROFUNG)"/>
    <property type="match status" value="1"/>
</dbReference>
<feature type="transmembrane region" description="Helical" evidence="7">
    <location>
        <begin position="82"/>
        <end position="102"/>
    </location>
</feature>
<feature type="transmembrane region" description="Helical" evidence="7">
    <location>
        <begin position="226"/>
        <end position="247"/>
    </location>
</feature>
<dbReference type="NCBIfam" id="TIGR00937">
    <property type="entry name" value="2A51"/>
    <property type="match status" value="1"/>
</dbReference>
<keyword evidence="3" id="KW-1003">Cell membrane</keyword>
<evidence type="ECO:0000256" key="1">
    <source>
        <dbReference type="ARBA" id="ARBA00004651"/>
    </source>
</evidence>
<feature type="transmembrane region" description="Helical" evidence="7">
    <location>
        <begin position="268"/>
        <end position="289"/>
    </location>
</feature>
<evidence type="ECO:0000256" key="2">
    <source>
        <dbReference type="ARBA" id="ARBA00005262"/>
    </source>
</evidence>
<keyword evidence="6 7" id="KW-0472">Membrane</keyword>
<dbReference type="AlphaFoldDB" id="A0AAW8JC13"/>
<dbReference type="GO" id="GO:0015109">
    <property type="term" value="F:chromate transmembrane transporter activity"/>
    <property type="evidence" value="ECO:0007669"/>
    <property type="project" value="InterPro"/>
</dbReference>
<dbReference type="PIRSF" id="PIRSF004810">
    <property type="entry name" value="ChrA"/>
    <property type="match status" value="1"/>
</dbReference>
<dbReference type="PANTHER" id="PTHR33567:SF3">
    <property type="entry name" value="CHROMATE ION TRANSPORTER (EUROFUNG)"/>
    <property type="match status" value="1"/>
</dbReference>
<protein>
    <submittedName>
        <fullName evidence="8">Chromate efflux transporter</fullName>
    </submittedName>
</protein>
<dbReference type="Pfam" id="PF02417">
    <property type="entry name" value="Chromate_transp"/>
    <property type="match status" value="2"/>
</dbReference>
<feature type="transmembrane region" description="Helical" evidence="7">
    <location>
        <begin position="295"/>
        <end position="316"/>
    </location>
</feature>
<feature type="transmembrane region" description="Helical" evidence="7">
    <location>
        <begin position="364"/>
        <end position="390"/>
    </location>
</feature>
<organism evidence="8 9">
    <name type="scientific">Acinetobacter gerneri</name>
    <dbReference type="NCBI Taxonomy" id="202952"/>
    <lineage>
        <taxon>Bacteria</taxon>
        <taxon>Pseudomonadati</taxon>
        <taxon>Pseudomonadota</taxon>
        <taxon>Gammaproteobacteria</taxon>
        <taxon>Moraxellales</taxon>
        <taxon>Moraxellaceae</taxon>
        <taxon>Acinetobacter</taxon>
    </lineage>
</organism>
<evidence type="ECO:0000256" key="5">
    <source>
        <dbReference type="ARBA" id="ARBA00022989"/>
    </source>
</evidence>
<comment type="caution">
    <text evidence="8">The sequence shown here is derived from an EMBL/GenBank/DDBJ whole genome shotgun (WGS) entry which is preliminary data.</text>
</comment>
<evidence type="ECO:0000313" key="9">
    <source>
        <dbReference type="Proteomes" id="UP001243195"/>
    </source>
</evidence>
<dbReference type="EMBL" id="JAVIDA010000002">
    <property type="protein sequence ID" value="MDQ9070286.1"/>
    <property type="molecule type" value="Genomic_DNA"/>
</dbReference>
<feature type="transmembrane region" description="Helical" evidence="7">
    <location>
        <begin position="114"/>
        <end position="133"/>
    </location>
</feature>
<feature type="transmembrane region" description="Helical" evidence="7">
    <location>
        <begin position="328"/>
        <end position="352"/>
    </location>
</feature>
<evidence type="ECO:0000256" key="3">
    <source>
        <dbReference type="ARBA" id="ARBA00022475"/>
    </source>
</evidence>